<dbReference type="GO" id="GO:0044208">
    <property type="term" value="P:'de novo' AMP biosynthetic process"/>
    <property type="evidence" value="ECO:0007669"/>
    <property type="project" value="TreeGrafter"/>
</dbReference>
<dbReference type="PANTHER" id="PTHR43172:SF1">
    <property type="entry name" value="ADENYLOSUCCINATE LYASE"/>
    <property type="match status" value="1"/>
</dbReference>
<evidence type="ECO:0000256" key="1">
    <source>
        <dbReference type="ARBA" id="ARBA00023239"/>
    </source>
</evidence>
<protein>
    <recommendedName>
        <fullName evidence="2">Adenylosuccinate lyase C-terminal domain-containing protein</fullName>
    </recommendedName>
</protein>
<dbReference type="EMBL" id="UINC01219082">
    <property type="protein sequence ID" value="SVE46389.1"/>
    <property type="molecule type" value="Genomic_DNA"/>
</dbReference>
<gene>
    <name evidence="3" type="ORF">METZ01_LOCUS499243</name>
</gene>
<dbReference type="SUPFAM" id="SSF48557">
    <property type="entry name" value="L-aspartase-like"/>
    <property type="match status" value="1"/>
</dbReference>
<dbReference type="AlphaFoldDB" id="A0A383DPZ6"/>
<dbReference type="GO" id="GO:0005829">
    <property type="term" value="C:cytosol"/>
    <property type="evidence" value="ECO:0007669"/>
    <property type="project" value="TreeGrafter"/>
</dbReference>
<keyword evidence="1" id="KW-0456">Lyase</keyword>
<dbReference type="InterPro" id="IPR019468">
    <property type="entry name" value="AdenyloSucc_lyase_C"/>
</dbReference>
<dbReference type="InterPro" id="IPR008948">
    <property type="entry name" value="L-Aspartase-like"/>
</dbReference>
<feature type="domain" description="Adenylosuccinate lyase C-terminal" evidence="2">
    <location>
        <begin position="71"/>
        <end position="150"/>
    </location>
</feature>
<organism evidence="3">
    <name type="scientific">marine metagenome</name>
    <dbReference type="NCBI Taxonomy" id="408172"/>
    <lineage>
        <taxon>unclassified sequences</taxon>
        <taxon>metagenomes</taxon>
        <taxon>ecological metagenomes</taxon>
    </lineage>
</organism>
<dbReference type="GO" id="GO:0004018">
    <property type="term" value="F:N6-(1,2-dicarboxyethyl)AMP AMP-lyase (fumarate-forming) activity"/>
    <property type="evidence" value="ECO:0007669"/>
    <property type="project" value="TreeGrafter"/>
</dbReference>
<feature type="non-terminal residue" evidence="3">
    <location>
        <position position="1"/>
    </location>
</feature>
<dbReference type="SMART" id="SM00998">
    <property type="entry name" value="ADSL_C"/>
    <property type="match status" value="1"/>
</dbReference>
<evidence type="ECO:0000259" key="2">
    <source>
        <dbReference type="SMART" id="SM00998"/>
    </source>
</evidence>
<name>A0A383DPZ6_9ZZZZ</name>
<evidence type="ECO:0000313" key="3">
    <source>
        <dbReference type="EMBL" id="SVE46389.1"/>
    </source>
</evidence>
<sequence length="159" mass="17888">GVARLIRQNVPAALEAMGHEHERDWSMVHMEWAFVPETCLYTGGALSQMNRVIHGLVVYPERMAKNMDMLRGLLLSEAVMLKLAEKIGRQDAHDVVYRASMRAYEDGLSLKESLLQEQVVTSHMSSEQIDGLLKPESYTGFAGDFVDRVVVQADRARGR</sequence>
<dbReference type="Gene3D" id="1.20.200.10">
    <property type="entry name" value="Fumarase/aspartase (Central domain)"/>
    <property type="match status" value="1"/>
</dbReference>
<dbReference type="GO" id="GO:0070626">
    <property type="term" value="F:(S)-2-(5-amino-1-(5-phospho-D-ribosyl)imidazole-4-carboxamido) succinate lyase (fumarate-forming) activity"/>
    <property type="evidence" value="ECO:0007669"/>
    <property type="project" value="TreeGrafter"/>
</dbReference>
<proteinExistence type="predicted"/>
<dbReference type="Gene3D" id="1.10.40.30">
    <property type="entry name" value="Fumarase/aspartase (C-terminal domain)"/>
    <property type="match status" value="1"/>
</dbReference>
<accession>A0A383DPZ6</accession>
<dbReference type="Pfam" id="PF10397">
    <property type="entry name" value="ADSL_C"/>
    <property type="match status" value="1"/>
</dbReference>
<reference evidence="3" key="1">
    <citation type="submission" date="2018-05" db="EMBL/GenBank/DDBJ databases">
        <authorList>
            <person name="Lanie J.A."/>
            <person name="Ng W.-L."/>
            <person name="Kazmierczak K.M."/>
            <person name="Andrzejewski T.M."/>
            <person name="Davidsen T.M."/>
            <person name="Wayne K.J."/>
            <person name="Tettelin H."/>
            <person name="Glass J.I."/>
            <person name="Rusch D."/>
            <person name="Podicherti R."/>
            <person name="Tsui H.-C.T."/>
            <person name="Winkler M.E."/>
        </authorList>
    </citation>
    <scope>NUCLEOTIDE SEQUENCE</scope>
</reference>
<dbReference type="PANTHER" id="PTHR43172">
    <property type="entry name" value="ADENYLOSUCCINATE LYASE"/>
    <property type="match status" value="1"/>
</dbReference>